<dbReference type="AlphaFoldDB" id="A0A171KRX4"/>
<evidence type="ECO:0000313" key="6">
    <source>
        <dbReference type="EMBL" id="KKO71641.1"/>
    </source>
</evidence>
<organism evidence="6 7">
    <name type="scientific">Kerstersia gyiorum</name>
    <dbReference type="NCBI Taxonomy" id="206506"/>
    <lineage>
        <taxon>Bacteria</taxon>
        <taxon>Pseudomonadati</taxon>
        <taxon>Pseudomonadota</taxon>
        <taxon>Betaproteobacteria</taxon>
        <taxon>Burkholderiales</taxon>
        <taxon>Alcaligenaceae</taxon>
        <taxon>Kerstersia</taxon>
    </lineage>
</organism>
<keyword evidence="7" id="KW-1185">Reference proteome</keyword>
<dbReference type="OrthoDB" id="9777588at2"/>
<dbReference type="Gene3D" id="1.10.10.10">
    <property type="entry name" value="Winged helix-like DNA-binding domain superfamily/Winged helix DNA-binding domain"/>
    <property type="match status" value="1"/>
</dbReference>
<reference evidence="6 7" key="1">
    <citation type="submission" date="2015-04" db="EMBL/GenBank/DDBJ databases">
        <title>Genome sequence of Kerstersia gyiorum CG1.</title>
        <authorList>
            <person name="Greninger A.L."/>
            <person name="Kozyreva V."/>
            <person name="Chaturvedi V."/>
        </authorList>
    </citation>
    <scope>NUCLEOTIDE SEQUENCE [LARGE SCALE GENOMIC DNA]</scope>
    <source>
        <strain evidence="6 7">CG1</strain>
    </source>
</reference>
<dbReference type="SMART" id="SM00419">
    <property type="entry name" value="HTH_CRP"/>
    <property type="match status" value="1"/>
</dbReference>
<gene>
    <name evidence="6" type="ORF">AAV32_10670</name>
</gene>
<evidence type="ECO:0000259" key="4">
    <source>
        <dbReference type="PROSITE" id="PS50042"/>
    </source>
</evidence>
<accession>A0A171KRX4</accession>
<dbReference type="STRING" id="206506.AAV32_10670"/>
<dbReference type="InterPro" id="IPR036390">
    <property type="entry name" value="WH_DNA-bd_sf"/>
</dbReference>
<evidence type="ECO:0000259" key="5">
    <source>
        <dbReference type="PROSITE" id="PS51063"/>
    </source>
</evidence>
<dbReference type="GO" id="GO:0003677">
    <property type="term" value="F:DNA binding"/>
    <property type="evidence" value="ECO:0007669"/>
    <property type="project" value="UniProtKB-KW"/>
</dbReference>
<dbReference type="Gene3D" id="2.60.120.10">
    <property type="entry name" value="Jelly Rolls"/>
    <property type="match status" value="1"/>
</dbReference>
<dbReference type="Pfam" id="PF00027">
    <property type="entry name" value="cNMP_binding"/>
    <property type="match status" value="1"/>
</dbReference>
<dbReference type="Pfam" id="PF13545">
    <property type="entry name" value="HTH_Crp_2"/>
    <property type="match status" value="1"/>
</dbReference>
<dbReference type="GO" id="GO:0003700">
    <property type="term" value="F:DNA-binding transcription factor activity"/>
    <property type="evidence" value="ECO:0007669"/>
    <property type="project" value="TreeGrafter"/>
</dbReference>
<dbReference type="Proteomes" id="UP000078084">
    <property type="component" value="Unassembled WGS sequence"/>
</dbReference>
<evidence type="ECO:0000313" key="7">
    <source>
        <dbReference type="Proteomes" id="UP000078084"/>
    </source>
</evidence>
<dbReference type="RefSeq" id="WP_068371473.1">
    <property type="nucleotide sequence ID" value="NZ_CP033936.1"/>
</dbReference>
<dbReference type="SMART" id="SM00100">
    <property type="entry name" value="cNMP"/>
    <property type="match status" value="1"/>
</dbReference>
<dbReference type="InterPro" id="IPR012318">
    <property type="entry name" value="HTH_CRP"/>
</dbReference>
<protein>
    <recommendedName>
        <fullName evidence="8">Crp/Fnr family transcriptional regulator</fullName>
    </recommendedName>
</protein>
<dbReference type="PROSITE" id="PS51063">
    <property type="entry name" value="HTH_CRP_2"/>
    <property type="match status" value="1"/>
</dbReference>
<dbReference type="CDD" id="cd00038">
    <property type="entry name" value="CAP_ED"/>
    <property type="match status" value="1"/>
</dbReference>
<dbReference type="InterPro" id="IPR000595">
    <property type="entry name" value="cNMP-bd_dom"/>
</dbReference>
<keyword evidence="1" id="KW-0805">Transcription regulation</keyword>
<dbReference type="GeneID" id="99725098"/>
<feature type="domain" description="Cyclic nucleotide-binding" evidence="4">
    <location>
        <begin position="17"/>
        <end position="120"/>
    </location>
</feature>
<dbReference type="PATRIC" id="fig|206506.3.peg.2278"/>
<dbReference type="InterPro" id="IPR018490">
    <property type="entry name" value="cNMP-bd_dom_sf"/>
</dbReference>
<dbReference type="PANTHER" id="PTHR24567:SF74">
    <property type="entry name" value="HTH-TYPE TRANSCRIPTIONAL REGULATOR ARCR"/>
    <property type="match status" value="1"/>
</dbReference>
<dbReference type="EMBL" id="LBNE01000006">
    <property type="protein sequence ID" value="KKO71641.1"/>
    <property type="molecule type" value="Genomic_DNA"/>
</dbReference>
<dbReference type="InterPro" id="IPR050397">
    <property type="entry name" value="Env_Response_Regulators"/>
</dbReference>
<proteinExistence type="predicted"/>
<dbReference type="InterPro" id="IPR014710">
    <property type="entry name" value="RmlC-like_jellyroll"/>
</dbReference>
<evidence type="ECO:0000256" key="3">
    <source>
        <dbReference type="ARBA" id="ARBA00023163"/>
    </source>
</evidence>
<keyword evidence="2" id="KW-0238">DNA-binding</keyword>
<evidence type="ECO:0008006" key="8">
    <source>
        <dbReference type="Google" id="ProtNLM"/>
    </source>
</evidence>
<comment type="caution">
    <text evidence="6">The sequence shown here is derived from an EMBL/GenBank/DDBJ whole genome shotgun (WGS) entry which is preliminary data.</text>
</comment>
<sequence>MALIDDTSFATLTAHPLFRPLAEEGCRQLAAEASTFRFDTGEHVFHTGGPAESFYLIKEGSIRLYRPNHEGNEKVFQILHGGDLVAETAMFAEPCLYPLSAQAESAATLYRFSRDGLLALARRHSEFCMHLLATMSARIYQAVNRIDHLTVGNASQRLVMYLLDLCREQRSRRIHFPVSNHALARQLNITPETLSRQLNHFKRTGLMDGKNRDWVLLDLDALHLAVGLPSPGKAMREQFQVTDLGGNLFGCCNFR</sequence>
<dbReference type="SUPFAM" id="SSF46785">
    <property type="entry name" value="Winged helix' DNA-binding domain"/>
    <property type="match status" value="1"/>
</dbReference>
<dbReference type="GO" id="GO:0005829">
    <property type="term" value="C:cytosol"/>
    <property type="evidence" value="ECO:0007669"/>
    <property type="project" value="TreeGrafter"/>
</dbReference>
<dbReference type="SUPFAM" id="SSF51206">
    <property type="entry name" value="cAMP-binding domain-like"/>
    <property type="match status" value="1"/>
</dbReference>
<evidence type="ECO:0000256" key="1">
    <source>
        <dbReference type="ARBA" id="ARBA00023015"/>
    </source>
</evidence>
<evidence type="ECO:0000256" key="2">
    <source>
        <dbReference type="ARBA" id="ARBA00023125"/>
    </source>
</evidence>
<feature type="domain" description="HTH crp-type" evidence="5">
    <location>
        <begin position="152"/>
        <end position="220"/>
    </location>
</feature>
<name>A0A171KRX4_9BURK</name>
<dbReference type="PANTHER" id="PTHR24567">
    <property type="entry name" value="CRP FAMILY TRANSCRIPTIONAL REGULATORY PROTEIN"/>
    <property type="match status" value="1"/>
</dbReference>
<dbReference type="InterPro" id="IPR036388">
    <property type="entry name" value="WH-like_DNA-bd_sf"/>
</dbReference>
<dbReference type="PROSITE" id="PS50042">
    <property type="entry name" value="CNMP_BINDING_3"/>
    <property type="match status" value="1"/>
</dbReference>
<keyword evidence="3" id="KW-0804">Transcription</keyword>